<dbReference type="EMBL" id="JAUTBB010000001">
    <property type="protein sequence ID" value="MDQ1121333.1"/>
    <property type="molecule type" value="Genomic_DNA"/>
</dbReference>
<keyword evidence="5 8" id="KW-0289">Folate biosynthesis</keyword>
<dbReference type="InterPro" id="IPR006156">
    <property type="entry name" value="Dihydroneopterin_aldolase"/>
</dbReference>
<evidence type="ECO:0000256" key="4">
    <source>
        <dbReference type="ARBA" id="ARBA00005708"/>
    </source>
</evidence>
<evidence type="ECO:0000256" key="3">
    <source>
        <dbReference type="ARBA" id="ARBA00005013"/>
    </source>
</evidence>
<gene>
    <name evidence="10" type="ORF">QE383_003641</name>
</gene>
<dbReference type="AlphaFoldDB" id="A0AAW8GGJ0"/>
<dbReference type="InterPro" id="IPR006157">
    <property type="entry name" value="FolB_dom"/>
</dbReference>
<keyword evidence="7 8" id="KW-0456">Lyase</keyword>
<evidence type="ECO:0000256" key="7">
    <source>
        <dbReference type="ARBA" id="ARBA00023239"/>
    </source>
</evidence>
<comment type="pathway">
    <text evidence="3 8">Cofactor biosynthesis; tetrahydrofolate biosynthesis; 2-amino-4-hydroxy-6-hydroxymethyl-7,8-dihydropteridine diphosphate from 7,8-dihydroneopterin triphosphate: step 3/4.</text>
</comment>
<keyword evidence="6 10" id="KW-0413">Isomerase</keyword>
<organism evidence="10 11">
    <name type="scientific">Pseudoxanthomonas winnipegensis</name>
    <dbReference type="NCBI Taxonomy" id="2480810"/>
    <lineage>
        <taxon>Bacteria</taxon>
        <taxon>Pseudomonadati</taxon>
        <taxon>Pseudomonadota</taxon>
        <taxon>Gammaproteobacteria</taxon>
        <taxon>Lysobacterales</taxon>
        <taxon>Lysobacteraceae</taxon>
        <taxon>Pseudoxanthomonas</taxon>
    </lineage>
</organism>
<dbReference type="Proteomes" id="UP001234354">
    <property type="component" value="Unassembled WGS sequence"/>
</dbReference>
<evidence type="ECO:0000313" key="11">
    <source>
        <dbReference type="Proteomes" id="UP001234354"/>
    </source>
</evidence>
<dbReference type="Pfam" id="PF02152">
    <property type="entry name" value="FolB"/>
    <property type="match status" value="1"/>
</dbReference>
<reference evidence="10" key="1">
    <citation type="submission" date="2023-07" db="EMBL/GenBank/DDBJ databases">
        <title>Functional and genomic diversity of the sorghum phyllosphere microbiome.</title>
        <authorList>
            <person name="Shade A."/>
        </authorList>
    </citation>
    <scope>NUCLEOTIDE SEQUENCE</scope>
    <source>
        <strain evidence="10">SORGH_AS_0908</strain>
    </source>
</reference>
<evidence type="ECO:0000259" key="9">
    <source>
        <dbReference type="SMART" id="SM00905"/>
    </source>
</evidence>
<accession>A0AAW8GGJ0</accession>
<comment type="caution">
    <text evidence="10">The sequence shown here is derived from an EMBL/GenBank/DDBJ whole genome shotgun (WGS) entry which is preliminary data.</text>
</comment>
<dbReference type="SUPFAM" id="SSF55620">
    <property type="entry name" value="Tetrahydrobiopterin biosynthesis enzymes-like"/>
    <property type="match status" value="1"/>
</dbReference>
<comment type="similarity">
    <text evidence="4 8">Belongs to the DHNA family.</text>
</comment>
<dbReference type="FunFam" id="3.30.1130.10:FF:000002">
    <property type="entry name" value="7,8-dihydroneopterin aldolase"/>
    <property type="match status" value="1"/>
</dbReference>
<evidence type="ECO:0000256" key="2">
    <source>
        <dbReference type="ARBA" id="ARBA00001353"/>
    </source>
</evidence>
<evidence type="ECO:0000256" key="1">
    <source>
        <dbReference type="ARBA" id="ARBA00000693"/>
    </source>
</evidence>
<dbReference type="GO" id="GO:0004150">
    <property type="term" value="F:dihydroneopterin aldolase activity"/>
    <property type="evidence" value="ECO:0007669"/>
    <property type="project" value="UniProtKB-UniRule"/>
</dbReference>
<dbReference type="PANTHER" id="PTHR42844:SF1">
    <property type="entry name" value="DIHYDRONEOPTERIN ALDOLASE 1-RELATED"/>
    <property type="match status" value="1"/>
</dbReference>
<comment type="catalytic activity">
    <reaction evidence="1">
        <text>7,8-dihydroneopterin = 7,8-dihydromonapterin</text>
        <dbReference type="Rhea" id="RHEA:45328"/>
        <dbReference type="ChEBI" id="CHEBI:17001"/>
        <dbReference type="ChEBI" id="CHEBI:71175"/>
        <dbReference type="EC" id="5.1.99.8"/>
    </reaction>
</comment>
<dbReference type="CDD" id="cd00534">
    <property type="entry name" value="DHNA_DHNTPE"/>
    <property type="match status" value="1"/>
</dbReference>
<dbReference type="InterPro" id="IPR043133">
    <property type="entry name" value="GTP-CH-I_C/QueF"/>
</dbReference>
<dbReference type="GO" id="GO:0046656">
    <property type="term" value="P:folic acid biosynthetic process"/>
    <property type="evidence" value="ECO:0007669"/>
    <property type="project" value="UniProtKB-UniRule"/>
</dbReference>
<dbReference type="PANTHER" id="PTHR42844">
    <property type="entry name" value="DIHYDRONEOPTERIN ALDOLASE 1-RELATED"/>
    <property type="match status" value="1"/>
</dbReference>
<evidence type="ECO:0000256" key="8">
    <source>
        <dbReference type="RuleBase" id="RU362079"/>
    </source>
</evidence>
<comment type="function">
    <text evidence="8">Catalyzes the conversion of 7,8-dihydroneopterin to 6-hydroxymethyl-7,8-dihydropterin.</text>
</comment>
<dbReference type="NCBIfam" id="TIGR00526">
    <property type="entry name" value="folB_dom"/>
    <property type="match status" value="1"/>
</dbReference>
<dbReference type="GO" id="GO:0046654">
    <property type="term" value="P:tetrahydrofolate biosynthetic process"/>
    <property type="evidence" value="ECO:0007669"/>
    <property type="project" value="UniProtKB-UniRule"/>
</dbReference>
<dbReference type="GO" id="GO:0005737">
    <property type="term" value="C:cytoplasm"/>
    <property type="evidence" value="ECO:0007669"/>
    <property type="project" value="TreeGrafter"/>
</dbReference>
<dbReference type="NCBIfam" id="TIGR00525">
    <property type="entry name" value="folB"/>
    <property type="match status" value="1"/>
</dbReference>
<evidence type="ECO:0000313" key="10">
    <source>
        <dbReference type="EMBL" id="MDQ1121333.1"/>
    </source>
</evidence>
<comment type="catalytic activity">
    <reaction evidence="2 8">
        <text>7,8-dihydroneopterin = 6-hydroxymethyl-7,8-dihydropterin + glycolaldehyde</text>
        <dbReference type="Rhea" id="RHEA:10540"/>
        <dbReference type="ChEBI" id="CHEBI:17001"/>
        <dbReference type="ChEBI" id="CHEBI:17071"/>
        <dbReference type="ChEBI" id="CHEBI:44841"/>
        <dbReference type="EC" id="4.1.2.25"/>
    </reaction>
</comment>
<protein>
    <recommendedName>
        <fullName evidence="8">7,8-dihydroneopterin aldolase</fullName>
        <ecNumber evidence="8">4.1.2.25</ecNumber>
    </recommendedName>
</protein>
<keyword evidence="10" id="KW-0560">Oxidoreductase</keyword>
<evidence type="ECO:0000256" key="5">
    <source>
        <dbReference type="ARBA" id="ARBA00022909"/>
    </source>
</evidence>
<dbReference type="GO" id="GO:0016853">
    <property type="term" value="F:isomerase activity"/>
    <property type="evidence" value="ECO:0007669"/>
    <property type="project" value="UniProtKB-KW"/>
</dbReference>
<evidence type="ECO:0000256" key="6">
    <source>
        <dbReference type="ARBA" id="ARBA00023235"/>
    </source>
</evidence>
<dbReference type="GO" id="GO:0016491">
    <property type="term" value="F:oxidoreductase activity"/>
    <property type="evidence" value="ECO:0007669"/>
    <property type="project" value="UniProtKB-KW"/>
</dbReference>
<dbReference type="SMART" id="SM00905">
    <property type="entry name" value="FolB"/>
    <property type="match status" value="1"/>
</dbReference>
<proteinExistence type="inferred from homology"/>
<sequence length="121" mass="12868">MSPMDDVVFIDGLRTQALIGVYDFERNGPQPLVFDVEMTMDTRAAGSSDALGDTVDYAVVAQTIEQLCAGSAFALVEALAETIAAHLLRAFPIRTVALRVTKPQAVPAARGVGVRIVRHAA</sequence>
<name>A0AAW8GGJ0_9GAMM</name>
<dbReference type="Gene3D" id="3.30.1130.10">
    <property type="match status" value="1"/>
</dbReference>
<feature type="domain" description="Dihydroneopterin aldolase/epimerase" evidence="9">
    <location>
        <begin position="8"/>
        <end position="118"/>
    </location>
</feature>
<dbReference type="EC" id="4.1.2.25" evidence="8"/>